<feature type="domain" description="D,L-carboxypeptidase peptidase" evidence="1">
    <location>
        <begin position="10"/>
        <end position="244"/>
    </location>
</feature>
<protein>
    <submittedName>
        <fullName evidence="4">Uncharacterized protein</fullName>
    </submittedName>
</protein>
<gene>
    <name evidence="4" type="ORF">MNB_SM-3-505</name>
</gene>
<dbReference type="InterPro" id="IPR033398">
    <property type="entry name" value="Beta-barrel_M99"/>
</dbReference>
<evidence type="ECO:0000259" key="2">
    <source>
        <dbReference type="Pfam" id="PF17129"/>
    </source>
</evidence>
<dbReference type="CDD" id="cd06243">
    <property type="entry name" value="M14_CP_Csd4-like"/>
    <property type="match status" value="1"/>
</dbReference>
<feature type="domain" description="Metallo-carboxypeptidase C-terminal" evidence="2">
    <location>
        <begin position="315"/>
        <end position="408"/>
    </location>
</feature>
<dbReference type="InterPro" id="IPR031489">
    <property type="entry name" value="Peptidase_M99"/>
</dbReference>
<dbReference type="SUPFAM" id="SSF53187">
    <property type="entry name" value="Zn-dependent exopeptidases"/>
    <property type="match status" value="1"/>
</dbReference>
<dbReference type="EMBL" id="FPHP01000002">
    <property type="protein sequence ID" value="SFV74614.1"/>
    <property type="molecule type" value="Genomic_DNA"/>
</dbReference>
<dbReference type="Gene3D" id="3.40.630.10">
    <property type="entry name" value="Zn peptidases"/>
    <property type="match status" value="1"/>
</dbReference>
<reference evidence="4" key="1">
    <citation type="submission" date="2016-10" db="EMBL/GenBank/DDBJ databases">
        <authorList>
            <person name="de Groot N.N."/>
        </authorList>
    </citation>
    <scope>NUCLEOTIDE SEQUENCE</scope>
</reference>
<feature type="domain" description="Carboxypeptidase M99 beta-barrel" evidence="3">
    <location>
        <begin position="254"/>
        <end position="314"/>
    </location>
</feature>
<organism evidence="4">
    <name type="scientific">hydrothermal vent metagenome</name>
    <dbReference type="NCBI Taxonomy" id="652676"/>
    <lineage>
        <taxon>unclassified sequences</taxon>
        <taxon>metagenomes</taxon>
        <taxon>ecological metagenomes</taxon>
    </lineage>
</organism>
<sequence>MDFDVIKKGQDSNDTLLVFGGIQGDEPGGFLSASILATHYKIKKGSLWIVPNLNFYSIIKRSRGPYGDMNRKFKSLSKKDPEYPLIQKVKTLITDKNVTLIVNLHDGSGYFRPKTIDKKHSPYTWGQCSVIDQSELNTSKYGHLGKIAKSVVDHINAHLLKEEDKYHIHNTHTAKGDKEMEKTLSYFAVLNNKAALANEASKELPTYQRVYYHLLALEKYMQIMNIEYSRDFKLTPAGVKYVINNGIFISLYNNKITLPLTNLRNDLYYFPITKDKKIKFQATNPLVTILQKKGKYLIQYGNRKLTFLHPEYINYDDSNDSVKIAIDGNVSQYPFGSIIDVKDNFLVKDSKKYRVNVIGFVTKNKKETDIKIKKSNIIKRFSIDKKGTTFRIEFYNKKKFSGMILVRFLNQKTPKPKSK</sequence>
<dbReference type="Pfam" id="PF17129">
    <property type="entry name" value="Peptidase_M99_C"/>
    <property type="match status" value="1"/>
</dbReference>
<proteinExistence type="predicted"/>
<dbReference type="Pfam" id="PF17033">
    <property type="entry name" value="Peptidase_M99"/>
    <property type="match status" value="1"/>
</dbReference>
<accession>A0A1W1D222</accession>
<evidence type="ECO:0000259" key="1">
    <source>
        <dbReference type="Pfam" id="PF17033"/>
    </source>
</evidence>
<dbReference type="InterPro" id="IPR033397">
    <property type="entry name" value="Metallo_peptidase_C"/>
</dbReference>
<dbReference type="Pfam" id="PF17130">
    <property type="entry name" value="Peptidase_M99_m"/>
    <property type="match status" value="1"/>
</dbReference>
<evidence type="ECO:0000313" key="4">
    <source>
        <dbReference type="EMBL" id="SFV74614.1"/>
    </source>
</evidence>
<evidence type="ECO:0000259" key="3">
    <source>
        <dbReference type="Pfam" id="PF17130"/>
    </source>
</evidence>
<dbReference type="AlphaFoldDB" id="A0A1W1D222"/>
<name>A0A1W1D222_9ZZZZ</name>